<feature type="domain" description="Glucose-methanol-choline oxidoreductase C-terminal" evidence="6">
    <location>
        <begin position="249"/>
        <end position="364"/>
    </location>
</feature>
<dbReference type="InterPro" id="IPR036188">
    <property type="entry name" value="FAD/NAD-bd_sf"/>
</dbReference>
<organism evidence="7">
    <name type="scientific">Symploca sp. SIO1C4</name>
    <dbReference type="NCBI Taxonomy" id="2607765"/>
    <lineage>
        <taxon>Bacteria</taxon>
        <taxon>Bacillati</taxon>
        <taxon>Cyanobacteriota</taxon>
        <taxon>Cyanophyceae</taxon>
        <taxon>Coleofasciculales</taxon>
        <taxon>Coleofasciculaceae</taxon>
        <taxon>Symploca</taxon>
    </lineage>
</organism>
<keyword evidence="4" id="KW-0274">FAD</keyword>
<keyword evidence="5" id="KW-0560">Oxidoreductase</keyword>
<keyword evidence="3" id="KW-0285">Flavoprotein</keyword>
<dbReference type="EMBL" id="JAAHFQ010000531">
    <property type="protein sequence ID" value="NER30326.1"/>
    <property type="molecule type" value="Genomic_DNA"/>
</dbReference>
<gene>
    <name evidence="7" type="ORF">F6J89_22545</name>
</gene>
<evidence type="ECO:0000256" key="3">
    <source>
        <dbReference type="ARBA" id="ARBA00022630"/>
    </source>
</evidence>
<comment type="caution">
    <text evidence="7">The sequence shown here is derived from an EMBL/GenBank/DDBJ whole genome shotgun (WGS) entry which is preliminary data.</text>
</comment>
<protein>
    <recommendedName>
        <fullName evidence="6">Glucose-methanol-choline oxidoreductase C-terminal domain-containing protein</fullName>
    </recommendedName>
</protein>
<proteinExistence type="inferred from homology"/>
<evidence type="ECO:0000313" key="7">
    <source>
        <dbReference type="EMBL" id="NER30326.1"/>
    </source>
</evidence>
<name>A0A6B3N9P9_9CYAN</name>
<evidence type="ECO:0000256" key="2">
    <source>
        <dbReference type="ARBA" id="ARBA00010790"/>
    </source>
</evidence>
<sequence>MKQNLQLINSATRVEHAQIAVGTPTITSTDVEKFSTPGPLLDEVIKCQEEAKKSQIDSRLSIVTECKVTRIWQRENQATALETTRGVVNVGESKVILAMGTIPSTTLVLNSFPQAKNAGKRFTAHFISAIVARIPREDFLEIFDWEESIKDDLREKNLQLAAIYFAGIDQETQGQYHIQLSAISDPDPTNKTHIDTGARNMPDVVATASPKQLETSKDYIVFVCAVLGELFDNPGNGLEKNDLDDPTTNVTLQVLETDKELSLWETMDKATFEVLEQGLSPRGKDRVEYWHGDPDTGQWKCERNKVRVPGLVHEASTMWIGDDQEAVVGLDYRLKGVENVYITGASLWPTGGSWNPTLTMVALAQHLADNLIGSKKSVPI</sequence>
<comment type="cofactor">
    <cofactor evidence="1">
        <name>FAD</name>
        <dbReference type="ChEBI" id="CHEBI:57692"/>
    </cofactor>
</comment>
<dbReference type="InterPro" id="IPR051473">
    <property type="entry name" value="P2Ox-like"/>
</dbReference>
<dbReference type="SUPFAM" id="SSF51905">
    <property type="entry name" value="FAD/NAD(P)-binding domain"/>
    <property type="match status" value="1"/>
</dbReference>
<reference evidence="7" key="1">
    <citation type="submission" date="2019-11" db="EMBL/GenBank/DDBJ databases">
        <title>Genomic insights into an expanded diversity of filamentous marine cyanobacteria reveals the extraordinary biosynthetic potential of Moorea and Okeania.</title>
        <authorList>
            <person name="Ferreira Leao T."/>
            <person name="Wang M."/>
            <person name="Moss N."/>
            <person name="Da Silva R."/>
            <person name="Sanders J."/>
            <person name="Nurk S."/>
            <person name="Gurevich A."/>
            <person name="Humphrey G."/>
            <person name="Reher R."/>
            <person name="Zhu Q."/>
            <person name="Belda-Ferre P."/>
            <person name="Glukhov E."/>
            <person name="Rex R."/>
            <person name="Dorrestein P.C."/>
            <person name="Knight R."/>
            <person name="Pevzner P."/>
            <person name="Gerwick W.H."/>
            <person name="Gerwick L."/>
        </authorList>
    </citation>
    <scope>NUCLEOTIDE SEQUENCE</scope>
    <source>
        <strain evidence="7">SIO1C4</strain>
    </source>
</reference>
<evidence type="ECO:0000259" key="6">
    <source>
        <dbReference type="Pfam" id="PF05199"/>
    </source>
</evidence>
<evidence type="ECO:0000256" key="4">
    <source>
        <dbReference type="ARBA" id="ARBA00022827"/>
    </source>
</evidence>
<evidence type="ECO:0000256" key="1">
    <source>
        <dbReference type="ARBA" id="ARBA00001974"/>
    </source>
</evidence>
<dbReference type="PANTHER" id="PTHR42784:SF1">
    <property type="entry name" value="PYRANOSE 2-OXIDASE"/>
    <property type="match status" value="1"/>
</dbReference>
<dbReference type="Gene3D" id="3.50.50.60">
    <property type="entry name" value="FAD/NAD(P)-binding domain"/>
    <property type="match status" value="1"/>
</dbReference>
<comment type="similarity">
    <text evidence="2">Belongs to the GMC oxidoreductase family.</text>
</comment>
<accession>A0A6B3N9P9</accession>
<dbReference type="AlphaFoldDB" id="A0A6B3N9P9"/>
<dbReference type="PANTHER" id="PTHR42784">
    <property type="entry name" value="PYRANOSE 2-OXIDASE"/>
    <property type="match status" value="1"/>
</dbReference>
<dbReference type="Gene3D" id="3.30.560.10">
    <property type="entry name" value="Glucose Oxidase, domain 3"/>
    <property type="match status" value="1"/>
</dbReference>
<dbReference type="InterPro" id="IPR007867">
    <property type="entry name" value="GMC_OxRtase_C"/>
</dbReference>
<dbReference type="Pfam" id="PF05199">
    <property type="entry name" value="GMC_oxred_C"/>
    <property type="match status" value="1"/>
</dbReference>
<evidence type="ECO:0000256" key="5">
    <source>
        <dbReference type="ARBA" id="ARBA00023002"/>
    </source>
</evidence>
<dbReference type="GO" id="GO:0016614">
    <property type="term" value="F:oxidoreductase activity, acting on CH-OH group of donors"/>
    <property type="evidence" value="ECO:0007669"/>
    <property type="project" value="InterPro"/>
</dbReference>